<gene>
    <name evidence="1" type="ORF">EUA06_20575</name>
</gene>
<dbReference type="AlphaFoldDB" id="A0A4Q2RN56"/>
<organism evidence="1 2">
    <name type="scientific">Nocardioides glacieisoli</name>
    <dbReference type="NCBI Taxonomy" id="1168730"/>
    <lineage>
        <taxon>Bacteria</taxon>
        <taxon>Bacillati</taxon>
        <taxon>Actinomycetota</taxon>
        <taxon>Actinomycetes</taxon>
        <taxon>Propionibacteriales</taxon>
        <taxon>Nocardioidaceae</taxon>
        <taxon>Nocardioides</taxon>
    </lineage>
</organism>
<protein>
    <submittedName>
        <fullName evidence="1">Uncharacterized protein</fullName>
    </submittedName>
</protein>
<dbReference type="OrthoDB" id="9858300at2"/>
<accession>A0A4Q2RN56</accession>
<keyword evidence="2" id="KW-1185">Reference proteome</keyword>
<evidence type="ECO:0000313" key="1">
    <source>
        <dbReference type="EMBL" id="RYB88533.1"/>
    </source>
</evidence>
<name>A0A4Q2RN56_9ACTN</name>
<dbReference type="EMBL" id="SDWS01000013">
    <property type="protein sequence ID" value="RYB88533.1"/>
    <property type="molecule type" value="Genomic_DNA"/>
</dbReference>
<proteinExistence type="predicted"/>
<sequence>MTRTITVSQPGLVDSSLSLSEAGAPDGTFAFRGLLKRSAQLDLTHQRLTFTTLGLLGRTVRAAAADGSTVGEFQQTGILGRGDAEVNGRRYRLKVSGVLWRRYQWVAADGTEAMWLKLGGFLRTTGTIGIRDTAVPDDAAALIGLGLIARRALESDSGGGAAAAAAS</sequence>
<evidence type="ECO:0000313" key="2">
    <source>
        <dbReference type="Proteomes" id="UP000291838"/>
    </source>
</evidence>
<reference evidence="1 2" key="1">
    <citation type="submission" date="2019-01" db="EMBL/GenBank/DDBJ databases">
        <title>Novel species of Nocardioides.</title>
        <authorList>
            <person name="Liu Q."/>
            <person name="Xin Y.-H."/>
        </authorList>
    </citation>
    <scope>NUCLEOTIDE SEQUENCE [LARGE SCALE GENOMIC DNA]</scope>
    <source>
        <strain evidence="1 2">HLT3-15</strain>
    </source>
</reference>
<dbReference type="Proteomes" id="UP000291838">
    <property type="component" value="Unassembled WGS sequence"/>
</dbReference>
<comment type="caution">
    <text evidence="1">The sequence shown here is derived from an EMBL/GenBank/DDBJ whole genome shotgun (WGS) entry which is preliminary data.</text>
</comment>
<dbReference type="RefSeq" id="WP_129479282.1">
    <property type="nucleotide sequence ID" value="NZ_SDWS01000013.1"/>
</dbReference>